<dbReference type="GO" id="GO:0051082">
    <property type="term" value="F:unfolded protein binding"/>
    <property type="evidence" value="ECO:0007669"/>
    <property type="project" value="TreeGrafter"/>
</dbReference>
<dbReference type="Proteomes" id="UP000245207">
    <property type="component" value="Unassembled WGS sequence"/>
</dbReference>
<gene>
    <name evidence="3" type="ORF">CTI12_AA017190</name>
</gene>
<sequence length="801" mass="85760">MSGGGRGVKKTIQHIKEITGNNYSEDEIYAMLKECNMDPNETTQNLLAQDPFHEVRGRKRDRKKENNIKESTEPKWKPGMQGRGNRGGRGNYSARHNSQGSSRNVVSAKDNEINKGAGDGVILPAPQDKKNKEILIASSSNKSEVSTATASDKLEGSLSKVPLEANKFTTAALSASDPILMPSQDSQPSVGTISREVGTRRTPVVEQSQETPAEIKTASGLEVGSSFLQGKVLYGEENNLVPESSQPAPLTNVSSSSSRPSSSYNNRPQQAIGPQKVAPGKEWKPKPAALVPAQELGTEVPVIPAEVHSSSKPRSSIPESKERKEEKSHISDGQHVIIPNHLHVAEVEKLGFQFGSFDASFGFNPSSLNGPTSDKSPSPSEASEEIAEHIEEQTTRNQDVLVTDEDGHDSDRPPSSNVSQTVSPEGDVSSNVAPEHVEPKHETSLPFPSHPFPVVHPSSNLNFGFIPPIIGSHTAPFETNESRAPDASRVPSFAVQQPFDPAGYYPHFYRPGADSDGRISPFHPPVVVTKYNGNVPAVSQQASQSSQEVGNPLMLSAAGPTPLSTQAGGVMQTPVFRQPTGLHLPHYTPNFIPYGPYFSPFYLPPPAIHQFLSNGAFPQQPQPGGMFPAPPVATPKYPHPQYKPGGNPTNSAHIGIPGTYGPYGSSPTGYNQNPAVTAGNSTSNEDLGGSQFKESNGYVPGQQSEGPGVWIAAPGRDMTGLHYNLPQGGQVAYAPTQAAHGNFAGMYHHHPAQPVTTGPIHPLLQQPQSMAGVDMVGPASSMYQQQQPPQPAAQLNWPNNY</sequence>
<dbReference type="GO" id="GO:0016301">
    <property type="term" value="F:kinase activity"/>
    <property type="evidence" value="ECO:0007669"/>
    <property type="project" value="UniProtKB-KW"/>
</dbReference>
<name>A0A2U1QKR0_ARTAN</name>
<evidence type="ECO:0000313" key="3">
    <source>
        <dbReference type="EMBL" id="PWA98596.1"/>
    </source>
</evidence>
<reference evidence="3 4" key="1">
    <citation type="journal article" date="2018" name="Mol. Plant">
        <title>The genome of Artemisia annua provides insight into the evolution of Asteraceae family and artemisinin biosynthesis.</title>
        <authorList>
            <person name="Shen Q."/>
            <person name="Zhang L."/>
            <person name="Liao Z."/>
            <person name="Wang S."/>
            <person name="Yan T."/>
            <person name="Shi P."/>
            <person name="Liu M."/>
            <person name="Fu X."/>
            <person name="Pan Q."/>
            <person name="Wang Y."/>
            <person name="Lv Z."/>
            <person name="Lu X."/>
            <person name="Zhang F."/>
            <person name="Jiang W."/>
            <person name="Ma Y."/>
            <person name="Chen M."/>
            <person name="Hao X."/>
            <person name="Li L."/>
            <person name="Tang Y."/>
            <person name="Lv G."/>
            <person name="Zhou Y."/>
            <person name="Sun X."/>
            <person name="Brodelius P.E."/>
            <person name="Rose J.K.C."/>
            <person name="Tang K."/>
        </authorList>
    </citation>
    <scope>NUCLEOTIDE SEQUENCE [LARGE SCALE GENOMIC DNA]</scope>
    <source>
        <strain evidence="4">cv. Huhao1</strain>
        <tissue evidence="3">Leaf</tissue>
    </source>
</reference>
<evidence type="ECO:0000313" key="4">
    <source>
        <dbReference type="Proteomes" id="UP000245207"/>
    </source>
</evidence>
<keyword evidence="3" id="KW-0808">Transferase</keyword>
<dbReference type="Pfam" id="PF06972">
    <property type="entry name" value="GIP1_N"/>
    <property type="match status" value="1"/>
</dbReference>
<feature type="compositionally biased region" description="Polar residues" evidence="1">
    <location>
        <begin position="241"/>
        <end position="253"/>
    </location>
</feature>
<feature type="compositionally biased region" description="Polar residues" evidence="1">
    <location>
        <begin position="665"/>
        <end position="685"/>
    </location>
</feature>
<feature type="region of interest" description="Disordered" evidence="1">
    <location>
        <begin position="238"/>
        <end position="335"/>
    </location>
</feature>
<feature type="domain" description="GBF-interacting protein 1 N-terminal" evidence="2">
    <location>
        <begin position="7"/>
        <end position="65"/>
    </location>
</feature>
<keyword evidence="4" id="KW-1185">Reference proteome</keyword>
<dbReference type="OrthoDB" id="753279at2759"/>
<feature type="compositionally biased region" description="Polar residues" evidence="1">
    <location>
        <begin position="413"/>
        <end position="432"/>
    </location>
</feature>
<feature type="compositionally biased region" description="Low complexity" evidence="1">
    <location>
        <begin position="254"/>
        <end position="263"/>
    </location>
</feature>
<feature type="compositionally biased region" description="Polar residues" evidence="1">
    <location>
        <begin position="183"/>
        <end position="192"/>
    </location>
</feature>
<feature type="region of interest" description="Disordered" evidence="1">
    <location>
        <begin position="647"/>
        <end position="706"/>
    </location>
</feature>
<feature type="compositionally biased region" description="Polar residues" evidence="1">
    <location>
        <begin position="94"/>
        <end position="105"/>
    </location>
</feature>
<dbReference type="PANTHER" id="PTHR46775:SF1">
    <property type="entry name" value="FLOCCULATION PROTEIN (DUF1296)"/>
    <property type="match status" value="1"/>
</dbReference>
<organism evidence="3 4">
    <name type="scientific">Artemisia annua</name>
    <name type="common">Sweet wormwood</name>
    <dbReference type="NCBI Taxonomy" id="35608"/>
    <lineage>
        <taxon>Eukaryota</taxon>
        <taxon>Viridiplantae</taxon>
        <taxon>Streptophyta</taxon>
        <taxon>Embryophyta</taxon>
        <taxon>Tracheophyta</taxon>
        <taxon>Spermatophyta</taxon>
        <taxon>Magnoliopsida</taxon>
        <taxon>eudicotyledons</taxon>
        <taxon>Gunneridae</taxon>
        <taxon>Pentapetalae</taxon>
        <taxon>asterids</taxon>
        <taxon>campanulids</taxon>
        <taxon>Asterales</taxon>
        <taxon>Asteraceae</taxon>
        <taxon>Asteroideae</taxon>
        <taxon>Anthemideae</taxon>
        <taxon>Artemisiinae</taxon>
        <taxon>Artemisia</taxon>
    </lineage>
</organism>
<protein>
    <submittedName>
        <fullName evidence="3">Kinase-related Protein</fullName>
    </submittedName>
</protein>
<dbReference type="PANTHER" id="PTHR46775">
    <property type="entry name" value="FLOCCULATION PROTEIN (DUF1296)"/>
    <property type="match status" value="1"/>
</dbReference>
<dbReference type="SUPFAM" id="SSF46934">
    <property type="entry name" value="UBA-like"/>
    <property type="match status" value="1"/>
</dbReference>
<dbReference type="STRING" id="35608.A0A2U1QKR0"/>
<feature type="region of interest" description="Disordered" evidence="1">
    <location>
        <begin position="780"/>
        <end position="801"/>
    </location>
</feature>
<feature type="compositionally biased region" description="Gly residues" evidence="1">
    <location>
        <begin position="81"/>
        <end position="90"/>
    </location>
</feature>
<dbReference type="InterPro" id="IPR009060">
    <property type="entry name" value="UBA-like_sf"/>
</dbReference>
<accession>A0A2U1QKR0</accession>
<evidence type="ECO:0000256" key="1">
    <source>
        <dbReference type="SAM" id="MobiDB-lite"/>
    </source>
</evidence>
<dbReference type="AlphaFoldDB" id="A0A2U1QKR0"/>
<dbReference type="InterPro" id="IPR009719">
    <property type="entry name" value="GIP1_N"/>
</dbReference>
<feature type="region of interest" description="Disordered" evidence="1">
    <location>
        <begin position="40"/>
        <end position="125"/>
    </location>
</feature>
<comment type="caution">
    <text evidence="3">The sequence shown here is derived from an EMBL/GenBank/DDBJ whole genome shotgun (WGS) entry which is preliminary data.</text>
</comment>
<feature type="region of interest" description="Disordered" evidence="1">
    <location>
        <begin position="368"/>
        <end position="445"/>
    </location>
</feature>
<dbReference type="InterPro" id="IPR044277">
    <property type="entry name" value="GIP1"/>
</dbReference>
<feature type="region of interest" description="Disordered" evidence="1">
    <location>
        <begin position="178"/>
        <end position="221"/>
    </location>
</feature>
<feature type="compositionally biased region" description="Basic and acidic residues" evidence="1">
    <location>
        <begin position="319"/>
        <end position="332"/>
    </location>
</feature>
<proteinExistence type="predicted"/>
<keyword evidence="3" id="KW-0418">Kinase</keyword>
<feature type="compositionally biased region" description="Basic and acidic residues" evidence="1">
    <location>
        <begin position="63"/>
        <end position="76"/>
    </location>
</feature>
<evidence type="ECO:0000259" key="2">
    <source>
        <dbReference type="Pfam" id="PF06972"/>
    </source>
</evidence>
<dbReference type="EMBL" id="PKPP01000059">
    <property type="protein sequence ID" value="PWA98596.1"/>
    <property type="molecule type" value="Genomic_DNA"/>
</dbReference>